<feature type="non-terminal residue" evidence="8">
    <location>
        <position position="1"/>
    </location>
</feature>
<accession>A0A6G3WIA7</accession>
<sequence>ELKWRGLFAQSTDEDALRKALADGPVTFYCGFDPTAASLHVGHLVQVLTMRRLQQAGLKPLALVGGATGQIGDPRPTAERTLNDP</sequence>
<evidence type="ECO:0000256" key="5">
    <source>
        <dbReference type="ARBA" id="ARBA00023146"/>
    </source>
</evidence>
<gene>
    <name evidence="8" type="ORF">G3M58_02120</name>
</gene>
<keyword evidence="5" id="KW-0030">Aminoacyl-tRNA synthetase</keyword>
<protein>
    <submittedName>
        <fullName evidence="8">Tyrosine--tRNA ligase</fullName>
    </submittedName>
</protein>
<evidence type="ECO:0000256" key="6">
    <source>
        <dbReference type="ARBA" id="ARBA00048248"/>
    </source>
</evidence>
<dbReference type="InterPro" id="IPR014729">
    <property type="entry name" value="Rossmann-like_a/b/a_fold"/>
</dbReference>
<dbReference type="InterPro" id="IPR024088">
    <property type="entry name" value="Tyr-tRNA-ligase_bac-type"/>
</dbReference>
<dbReference type="AlphaFoldDB" id="A0A6G3WIA7"/>
<dbReference type="GO" id="GO:0005829">
    <property type="term" value="C:cytosol"/>
    <property type="evidence" value="ECO:0007669"/>
    <property type="project" value="TreeGrafter"/>
</dbReference>
<dbReference type="InterPro" id="IPR002305">
    <property type="entry name" value="aa-tRNA-synth_Ic"/>
</dbReference>
<comment type="caution">
    <text evidence="8">The sequence shown here is derived from an EMBL/GenBank/DDBJ whole genome shotgun (WGS) entry which is preliminary data.</text>
</comment>
<dbReference type="EMBL" id="JAAGMN010000232">
    <property type="protein sequence ID" value="NEE05228.1"/>
    <property type="molecule type" value="Genomic_DNA"/>
</dbReference>
<dbReference type="SUPFAM" id="SSF52374">
    <property type="entry name" value="Nucleotidylyl transferase"/>
    <property type="match status" value="1"/>
</dbReference>
<dbReference type="Pfam" id="PF00579">
    <property type="entry name" value="tRNA-synt_1b"/>
    <property type="match status" value="1"/>
</dbReference>
<name>A0A6G3WIA7_9ACTN</name>
<organism evidence="8">
    <name type="scientific">Streptomyces sp. SID7499</name>
    <dbReference type="NCBI Taxonomy" id="2706086"/>
    <lineage>
        <taxon>Bacteria</taxon>
        <taxon>Bacillati</taxon>
        <taxon>Actinomycetota</taxon>
        <taxon>Actinomycetes</taxon>
        <taxon>Kitasatosporales</taxon>
        <taxon>Streptomycetaceae</taxon>
        <taxon>Streptomyces</taxon>
    </lineage>
</organism>
<dbReference type="PANTHER" id="PTHR11766">
    <property type="entry name" value="TYROSYL-TRNA SYNTHETASE"/>
    <property type="match status" value="1"/>
</dbReference>
<evidence type="ECO:0000313" key="8">
    <source>
        <dbReference type="EMBL" id="NEE05228.1"/>
    </source>
</evidence>
<comment type="catalytic activity">
    <reaction evidence="6">
        <text>tRNA(Tyr) + L-tyrosine + ATP = L-tyrosyl-tRNA(Tyr) + AMP + diphosphate + H(+)</text>
        <dbReference type="Rhea" id="RHEA:10220"/>
        <dbReference type="Rhea" id="RHEA-COMP:9706"/>
        <dbReference type="Rhea" id="RHEA-COMP:9707"/>
        <dbReference type="ChEBI" id="CHEBI:15378"/>
        <dbReference type="ChEBI" id="CHEBI:30616"/>
        <dbReference type="ChEBI" id="CHEBI:33019"/>
        <dbReference type="ChEBI" id="CHEBI:58315"/>
        <dbReference type="ChEBI" id="CHEBI:78442"/>
        <dbReference type="ChEBI" id="CHEBI:78536"/>
        <dbReference type="ChEBI" id="CHEBI:456215"/>
        <dbReference type="EC" id="6.1.1.1"/>
    </reaction>
</comment>
<dbReference type="GO" id="GO:0006418">
    <property type="term" value="P:tRNA aminoacylation for protein translation"/>
    <property type="evidence" value="ECO:0007669"/>
    <property type="project" value="InterPro"/>
</dbReference>
<dbReference type="Gene3D" id="3.40.50.620">
    <property type="entry name" value="HUPs"/>
    <property type="match status" value="1"/>
</dbReference>
<dbReference type="GO" id="GO:0005524">
    <property type="term" value="F:ATP binding"/>
    <property type="evidence" value="ECO:0007669"/>
    <property type="project" value="UniProtKB-KW"/>
</dbReference>
<dbReference type="GO" id="GO:0004831">
    <property type="term" value="F:tyrosine-tRNA ligase activity"/>
    <property type="evidence" value="ECO:0007669"/>
    <property type="project" value="UniProtKB-EC"/>
</dbReference>
<dbReference type="InterPro" id="IPR001412">
    <property type="entry name" value="aa-tRNA-synth_I_CS"/>
</dbReference>
<feature type="region of interest" description="Disordered" evidence="7">
    <location>
        <begin position="65"/>
        <end position="85"/>
    </location>
</feature>
<evidence type="ECO:0000256" key="7">
    <source>
        <dbReference type="SAM" id="MobiDB-lite"/>
    </source>
</evidence>
<keyword evidence="2" id="KW-0547">Nucleotide-binding</keyword>
<feature type="compositionally biased region" description="Basic and acidic residues" evidence="7">
    <location>
        <begin position="76"/>
        <end position="85"/>
    </location>
</feature>
<dbReference type="PROSITE" id="PS00178">
    <property type="entry name" value="AA_TRNA_LIGASE_I"/>
    <property type="match status" value="1"/>
</dbReference>
<keyword evidence="1 8" id="KW-0436">Ligase</keyword>
<keyword evidence="4" id="KW-0648">Protein biosynthesis</keyword>
<evidence type="ECO:0000256" key="3">
    <source>
        <dbReference type="ARBA" id="ARBA00022840"/>
    </source>
</evidence>
<evidence type="ECO:0000256" key="2">
    <source>
        <dbReference type="ARBA" id="ARBA00022741"/>
    </source>
</evidence>
<dbReference type="PANTHER" id="PTHR11766:SF0">
    <property type="entry name" value="TYROSINE--TRNA LIGASE, MITOCHONDRIAL"/>
    <property type="match status" value="1"/>
</dbReference>
<evidence type="ECO:0000256" key="4">
    <source>
        <dbReference type="ARBA" id="ARBA00022917"/>
    </source>
</evidence>
<feature type="non-terminal residue" evidence="8">
    <location>
        <position position="85"/>
    </location>
</feature>
<evidence type="ECO:0000256" key="1">
    <source>
        <dbReference type="ARBA" id="ARBA00022598"/>
    </source>
</evidence>
<keyword evidence="3" id="KW-0067">ATP-binding</keyword>
<proteinExistence type="predicted"/>
<reference evidence="8" key="1">
    <citation type="submission" date="2020-01" db="EMBL/GenBank/DDBJ databases">
        <title>Insect and environment-associated Actinomycetes.</title>
        <authorList>
            <person name="Currrie C."/>
            <person name="Chevrette M."/>
            <person name="Carlson C."/>
            <person name="Stubbendieck R."/>
            <person name="Wendt-Pienkowski E."/>
        </authorList>
    </citation>
    <scope>NUCLEOTIDE SEQUENCE</scope>
    <source>
        <strain evidence="8">SID7499</strain>
    </source>
</reference>